<accession>X1BEU1</accession>
<gene>
    <name evidence="1" type="ORF">S01H4_25804</name>
</gene>
<dbReference type="EMBL" id="BART01012338">
    <property type="protein sequence ID" value="GAG79737.1"/>
    <property type="molecule type" value="Genomic_DNA"/>
</dbReference>
<sequence length="117" mass="12573">VPNMPYEIIDGQVVTVALAQQVGAGAGAVQTLDLAAGDPKIDLRIGHPVLCIAFISMETDTTGTQIHQPADEMERSQVPTATDEWRIVDADTVARWQVVDHNGYGIVTYIAFGGRLI</sequence>
<comment type="caution">
    <text evidence="1">The sequence shown here is derived from an EMBL/GenBank/DDBJ whole genome shotgun (WGS) entry which is preliminary data.</text>
</comment>
<protein>
    <submittedName>
        <fullName evidence="1">Uncharacterized protein</fullName>
    </submittedName>
</protein>
<proteinExistence type="predicted"/>
<name>X1BEU1_9ZZZZ</name>
<feature type="non-terminal residue" evidence="1">
    <location>
        <position position="1"/>
    </location>
</feature>
<dbReference type="AlphaFoldDB" id="X1BEU1"/>
<evidence type="ECO:0000313" key="1">
    <source>
        <dbReference type="EMBL" id="GAG79737.1"/>
    </source>
</evidence>
<reference evidence="1" key="1">
    <citation type="journal article" date="2014" name="Front. Microbiol.">
        <title>High frequency of phylogenetically diverse reductive dehalogenase-homologous genes in deep subseafloor sedimentary metagenomes.</title>
        <authorList>
            <person name="Kawai M."/>
            <person name="Futagami T."/>
            <person name="Toyoda A."/>
            <person name="Takaki Y."/>
            <person name="Nishi S."/>
            <person name="Hori S."/>
            <person name="Arai W."/>
            <person name="Tsubouchi T."/>
            <person name="Morono Y."/>
            <person name="Uchiyama I."/>
            <person name="Ito T."/>
            <person name="Fujiyama A."/>
            <person name="Inagaki F."/>
            <person name="Takami H."/>
        </authorList>
    </citation>
    <scope>NUCLEOTIDE SEQUENCE</scope>
    <source>
        <strain evidence="1">Expedition CK06-06</strain>
    </source>
</reference>
<organism evidence="1">
    <name type="scientific">marine sediment metagenome</name>
    <dbReference type="NCBI Taxonomy" id="412755"/>
    <lineage>
        <taxon>unclassified sequences</taxon>
        <taxon>metagenomes</taxon>
        <taxon>ecological metagenomes</taxon>
    </lineage>
</organism>